<evidence type="ECO:0000256" key="1">
    <source>
        <dbReference type="SAM" id="MobiDB-lite"/>
    </source>
</evidence>
<feature type="signal peptide" evidence="2">
    <location>
        <begin position="1"/>
        <end position="22"/>
    </location>
</feature>
<proteinExistence type="predicted"/>
<dbReference type="Proteomes" id="UP000643405">
    <property type="component" value="Unassembled WGS sequence"/>
</dbReference>
<comment type="caution">
    <text evidence="3">The sequence shown here is derived from an EMBL/GenBank/DDBJ whole genome shotgun (WGS) entry which is preliminary data.</text>
</comment>
<dbReference type="AlphaFoldDB" id="A0A8J6PJW7"/>
<dbReference type="PANTHER" id="PTHR37953:SF1">
    <property type="entry name" value="UPF0127 PROTEIN MJ1496"/>
    <property type="match status" value="1"/>
</dbReference>
<keyword evidence="2" id="KW-0732">Signal</keyword>
<dbReference type="Pfam" id="PF02643">
    <property type="entry name" value="DUF192"/>
    <property type="match status" value="1"/>
</dbReference>
<accession>A0A8J6PJW7</accession>
<dbReference type="InterPro" id="IPR003795">
    <property type="entry name" value="DUF192"/>
</dbReference>
<sequence>MNFKNGLVAGALSAFAVLGGLAAPMAQVWAQQPALSDNSPMDLPADPAPLVIQTQNGDKSFTIEIADEAGERAMGLMYRTDLSDDEGMLFVFGQTQPLSFWMKNTPLPLDLIFIGRDGRIRDIKQGQPFSEAPISPSEPARFVLELKAGTADKNGIKRGDLLRHPAIQQAPNPD</sequence>
<name>A0A8J6PJW7_9HYPH</name>
<keyword evidence="4" id="KW-1185">Reference proteome</keyword>
<evidence type="ECO:0000313" key="3">
    <source>
        <dbReference type="EMBL" id="MBD0414981.1"/>
    </source>
</evidence>
<dbReference type="Gene3D" id="2.60.120.1140">
    <property type="entry name" value="Protein of unknown function DUF192"/>
    <property type="match status" value="1"/>
</dbReference>
<feature type="chain" id="PRO_5035247022" evidence="2">
    <location>
        <begin position="23"/>
        <end position="174"/>
    </location>
</feature>
<dbReference type="InterPro" id="IPR038695">
    <property type="entry name" value="Saro_0823-like_sf"/>
</dbReference>
<protein>
    <submittedName>
        <fullName evidence="3">DUF192 domain-containing protein</fullName>
    </submittedName>
</protein>
<evidence type="ECO:0000313" key="4">
    <source>
        <dbReference type="Proteomes" id="UP000643405"/>
    </source>
</evidence>
<feature type="region of interest" description="Disordered" evidence="1">
    <location>
        <begin position="155"/>
        <end position="174"/>
    </location>
</feature>
<evidence type="ECO:0000256" key="2">
    <source>
        <dbReference type="SAM" id="SignalP"/>
    </source>
</evidence>
<gene>
    <name evidence="3" type="ORF">ICI42_09970</name>
</gene>
<reference evidence="3" key="1">
    <citation type="submission" date="2020-09" db="EMBL/GenBank/DDBJ databases">
        <title>Genome seq and assembly of Tianweitania sp.</title>
        <authorList>
            <person name="Chhetri G."/>
        </authorList>
    </citation>
    <scope>NUCLEOTIDE SEQUENCE</scope>
    <source>
        <strain evidence="3">Rool2</strain>
    </source>
</reference>
<organism evidence="3 4">
    <name type="scientific">Oryzicola mucosus</name>
    <dbReference type="NCBI Taxonomy" id="2767425"/>
    <lineage>
        <taxon>Bacteria</taxon>
        <taxon>Pseudomonadati</taxon>
        <taxon>Pseudomonadota</taxon>
        <taxon>Alphaproteobacteria</taxon>
        <taxon>Hyphomicrobiales</taxon>
        <taxon>Phyllobacteriaceae</taxon>
        <taxon>Oryzicola</taxon>
    </lineage>
</organism>
<dbReference type="RefSeq" id="WP_188164383.1">
    <property type="nucleotide sequence ID" value="NZ_JACVVX010000002.1"/>
</dbReference>
<dbReference type="EMBL" id="JACVVX010000002">
    <property type="protein sequence ID" value="MBD0414981.1"/>
    <property type="molecule type" value="Genomic_DNA"/>
</dbReference>
<dbReference type="PANTHER" id="PTHR37953">
    <property type="entry name" value="UPF0127 PROTEIN MJ1496"/>
    <property type="match status" value="1"/>
</dbReference>